<dbReference type="OrthoDB" id="1000327at2759"/>
<feature type="non-terminal residue" evidence="1">
    <location>
        <position position="57"/>
    </location>
</feature>
<proteinExistence type="predicted"/>
<dbReference type="Proteomes" id="UP000828251">
    <property type="component" value="Unassembled WGS sequence"/>
</dbReference>
<evidence type="ECO:0000313" key="1">
    <source>
        <dbReference type="EMBL" id="KAH1107968.1"/>
    </source>
</evidence>
<sequence length="57" mass="6707">MARICFPGYMYKQKVLWEIREMVGKVTKLDFNTNNRAQGQFARIAVYVNLDKPLVLQ</sequence>
<name>A0A9D4ADN2_9ROSI</name>
<evidence type="ECO:0000313" key="2">
    <source>
        <dbReference type="Proteomes" id="UP000828251"/>
    </source>
</evidence>
<dbReference type="AlphaFoldDB" id="A0A9D4ADN2"/>
<gene>
    <name evidence="1" type="ORF">J1N35_011736</name>
</gene>
<protein>
    <submittedName>
        <fullName evidence="1">Uncharacterized protein</fullName>
    </submittedName>
</protein>
<accession>A0A9D4ADN2</accession>
<dbReference type="EMBL" id="JAIQCV010000004">
    <property type="protein sequence ID" value="KAH1107968.1"/>
    <property type="molecule type" value="Genomic_DNA"/>
</dbReference>
<organism evidence="1 2">
    <name type="scientific">Gossypium stocksii</name>
    <dbReference type="NCBI Taxonomy" id="47602"/>
    <lineage>
        <taxon>Eukaryota</taxon>
        <taxon>Viridiplantae</taxon>
        <taxon>Streptophyta</taxon>
        <taxon>Embryophyta</taxon>
        <taxon>Tracheophyta</taxon>
        <taxon>Spermatophyta</taxon>
        <taxon>Magnoliopsida</taxon>
        <taxon>eudicotyledons</taxon>
        <taxon>Gunneridae</taxon>
        <taxon>Pentapetalae</taxon>
        <taxon>rosids</taxon>
        <taxon>malvids</taxon>
        <taxon>Malvales</taxon>
        <taxon>Malvaceae</taxon>
        <taxon>Malvoideae</taxon>
        <taxon>Gossypium</taxon>
    </lineage>
</organism>
<keyword evidence="2" id="KW-1185">Reference proteome</keyword>
<reference evidence="1 2" key="1">
    <citation type="journal article" date="2021" name="Plant Biotechnol. J.">
        <title>Multi-omics assisted identification of the key and species-specific regulatory components of drought-tolerant mechanisms in Gossypium stocksii.</title>
        <authorList>
            <person name="Yu D."/>
            <person name="Ke L."/>
            <person name="Zhang D."/>
            <person name="Wu Y."/>
            <person name="Sun Y."/>
            <person name="Mei J."/>
            <person name="Sun J."/>
            <person name="Sun Y."/>
        </authorList>
    </citation>
    <scope>NUCLEOTIDE SEQUENCE [LARGE SCALE GENOMIC DNA]</scope>
    <source>
        <strain evidence="2">cv. E1</strain>
        <tissue evidence="1">Leaf</tissue>
    </source>
</reference>
<comment type="caution">
    <text evidence="1">The sequence shown here is derived from an EMBL/GenBank/DDBJ whole genome shotgun (WGS) entry which is preliminary data.</text>
</comment>